<reference evidence="1" key="2">
    <citation type="submission" date="2023-05" db="EMBL/GenBank/DDBJ databases">
        <authorList>
            <person name="Fouks B."/>
        </authorList>
    </citation>
    <scope>NUCLEOTIDE SEQUENCE</scope>
    <source>
        <strain evidence="1">Stay&amp;Tobe</strain>
        <tissue evidence="1">Testes</tissue>
    </source>
</reference>
<evidence type="ECO:0000313" key="2">
    <source>
        <dbReference type="Proteomes" id="UP001233999"/>
    </source>
</evidence>
<dbReference type="EMBL" id="JASPKZ010010240">
    <property type="protein sequence ID" value="KAJ9575078.1"/>
    <property type="molecule type" value="Genomic_DNA"/>
</dbReference>
<accession>A0AAD7Z7T8</accession>
<comment type="caution">
    <text evidence="1">The sequence shown here is derived from an EMBL/GenBank/DDBJ whole genome shotgun (WGS) entry which is preliminary data.</text>
</comment>
<proteinExistence type="predicted"/>
<evidence type="ECO:0000313" key="1">
    <source>
        <dbReference type="EMBL" id="KAJ9575078.1"/>
    </source>
</evidence>
<organism evidence="1 2">
    <name type="scientific">Diploptera punctata</name>
    <name type="common">Pacific beetle cockroach</name>
    <dbReference type="NCBI Taxonomy" id="6984"/>
    <lineage>
        <taxon>Eukaryota</taxon>
        <taxon>Metazoa</taxon>
        <taxon>Ecdysozoa</taxon>
        <taxon>Arthropoda</taxon>
        <taxon>Hexapoda</taxon>
        <taxon>Insecta</taxon>
        <taxon>Pterygota</taxon>
        <taxon>Neoptera</taxon>
        <taxon>Polyneoptera</taxon>
        <taxon>Dictyoptera</taxon>
        <taxon>Blattodea</taxon>
        <taxon>Blaberoidea</taxon>
        <taxon>Blaberidae</taxon>
        <taxon>Diplopterinae</taxon>
        <taxon>Diploptera</taxon>
    </lineage>
</organism>
<feature type="non-terminal residue" evidence="1">
    <location>
        <position position="63"/>
    </location>
</feature>
<protein>
    <submittedName>
        <fullName evidence="1">Uncharacterized protein</fullName>
    </submittedName>
</protein>
<dbReference type="AlphaFoldDB" id="A0AAD7Z7T8"/>
<feature type="non-terminal residue" evidence="1">
    <location>
        <position position="1"/>
    </location>
</feature>
<sequence>LSMHASSSGVSIFKSSCFQIYNSRDCEEIRNHWFCVKKKQKKTKTKAYTTRSAIFQLDHLATN</sequence>
<keyword evidence="2" id="KW-1185">Reference proteome</keyword>
<name>A0AAD7Z7T8_DIPPU</name>
<reference evidence="1" key="1">
    <citation type="journal article" date="2023" name="IScience">
        <title>Live-bearing cockroach genome reveals convergent evolutionary mechanisms linked to viviparity in insects and beyond.</title>
        <authorList>
            <person name="Fouks B."/>
            <person name="Harrison M.C."/>
            <person name="Mikhailova A.A."/>
            <person name="Marchal E."/>
            <person name="English S."/>
            <person name="Carruthers M."/>
            <person name="Jennings E.C."/>
            <person name="Chiamaka E.L."/>
            <person name="Frigard R.A."/>
            <person name="Pippel M."/>
            <person name="Attardo G.M."/>
            <person name="Benoit J.B."/>
            <person name="Bornberg-Bauer E."/>
            <person name="Tobe S.S."/>
        </authorList>
    </citation>
    <scope>NUCLEOTIDE SEQUENCE</scope>
    <source>
        <strain evidence="1">Stay&amp;Tobe</strain>
    </source>
</reference>
<dbReference type="Proteomes" id="UP001233999">
    <property type="component" value="Unassembled WGS sequence"/>
</dbReference>
<gene>
    <name evidence="1" type="ORF">L9F63_007739</name>
</gene>